<name>A0A8G1EFE8_9EURY</name>
<keyword evidence="2" id="KW-0812">Transmembrane</keyword>
<dbReference type="OrthoDB" id="386678at2157"/>
<evidence type="ECO:0000256" key="1">
    <source>
        <dbReference type="SAM" id="MobiDB-lite"/>
    </source>
</evidence>
<feature type="transmembrane region" description="Helical" evidence="2">
    <location>
        <begin position="60"/>
        <end position="82"/>
    </location>
</feature>
<dbReference type="Proteomes" id="UP000826709">
    <property type="component" value="Chromosome"/>
</dbReference>
<evidence type="ECO:0000256" key="2">
    <source>
        <dbReference type="SAM" id="Phobius"/>
    </source>
</evidence>
<sequence>MNSVETVDLSPDSDMRDDPKEEARPEPLGSALAYLQVHLWEPYNTADKEAITNQETHNRLTAVAAIAGTAAVLLAAIQLSFLSLDMGEAVHLPLSIEIVLTLLTFFAVVAGLWGAHQKSWLLKRHQAERYRFLKFRALIPPSLWGDSSSGSLEAWKTFVNTESDALHNLDRESVHRWATEEEVRLFPSGLTGCGCDDSALRNLVDYYRKKRLYYQANGYFKKRAERNEKINRYTEKVPEIFFFLGIVAVFCHFIIDLFLVSSHAMHTLSIVMIFLAIAFPVLAAGLRTYRTAHQFGRSAALYRAKYGALLQYDRNLSDELGKDVIDGKAILQILWQCENFLEAEHREWLRLVIEAEWY</sequence>
<accession>A0A8G1EFE8</accession>
<proteinExistence type="predicted"/>
<feature type="region of interest" description="Disordered" evidence="1">
    <location>
        <begin position="1"/>
        <end position="26"/>
    </location>
</feature>
<evidence type="ECO:0008006" key="5">
    <source>
        <dbReference type="Google" id="ProtNLM"/>
    </source>
</evidence>
<keyword evidence="2" id="KW-1133">Transmembrane helix</keyword>
<gene>
    <name evidence="3" type="ORF">E2N92_00835</name>
</gene>
<reference evidence="3" key="2">
    <citation type="submission" date="2019-03" db="EMBL/GenBank/DDBJ databases">
        <authorList>
            <person name="Chen S.-C."/>
            <person name="Wu S.-Y."/>
            <person name="Lai M.-C."/>
        </authorList>
    </citation>
    <scope>NUCLEOTIDE SEQUENCE</scope>
    <source>
        <strain evidence="3">ML15</strain>
    </source>
</reference>
<organism evidence="3 4">
    <name type="scientific">Methanofollis formosanus</name>
    <dbReference type="NCBI Taxonomy" id="299308"/>
    <lineage>
        <taxon>Archaea</taxon>
        <taxon>Methanobacteriati</taxon>
        <taxon>Methanobacteriota</taxon>
        <taxon>Stenosarchaea group</taxon>
        <taxon>Methanomicrobia</taxon>
        <taxon>Methanomicrobiales</taxon>
        <taxon>Methanomicrobiaceae</taxon>
        <taxon>Methanofollis</taxon>
    </lineage>
</organism>
<protein>
    <recommendedName>
        <fullName evidence="5">DUF4231 domain-containing protein</fullName>
    </recommendedName>
</protein>
<dbReference type="RefSeq" id="WP_220681813.1">
    <property type="nucleotide sequence ID" value="NZ_CP037968.1"/>
</dbReference>
<reference evidence="3" key="1">
    <citation type="journal article" date="2005" name="Int. J. Syst. Evol. Microbiol.">
        <title>Methanofollis formosanus sp. nov., isolated from a fish pond.</title>
        <authorList>
            <person name="Wu S.Y."/>
            <person name="Chen S.C."/>
            <person name="Lai M.C."/>
        </authorList>
    </citation>
    <scope>NUCLEOTIDE SEQUENCE</scope>
    <source>
        <strain evidence="3">ML15</strain>
    </source>
</reference>
<evidence type="ECO:0000313" key="4">
    <source>
        <dbReference type="Proteomes" id="UP000826709"/>
    </source>
</evidence>
<evidence type="ECO:0000313" key="3">
    <source>
        <dbReference type="EMBL" id="QYZ78076.1"/>
    </source>
</evidence>
<dbReference type="KEGG" id="mfk:E2N92_00835"/>
<dbReference type="AlphaFoldDB" id="A0A8G1EFE8"/>
<feature type="transmembrane region" description="Helical" evidence="2">
    <location>
        <begin position="266"/>
        <end position="286"/>
    </location>
</feature>
<feature type="transmembrane region" description="Helical" evidence="2">
    <location>
        <begin position="240"/>
        <end position="260"/>
    </location>
</feature>
<keyword evidence="2" id="KW-0472">Membrane</keyword>
<feature type="compositionally biased region" description="Basic and acidic residues" evidence="1">
    <location>
        <begin position="13"/>
        <end position="25"/>
    </location>
</feature>
<feature type="transmembrane region" description="Helical" evidence="2">
    <location>
        <begin position="94"/>
        <end position="115"/>
    </location>
</feature>
<keyword evidence="4" id="KW-1185">Reference proteome</keyword>
<dbReference type="EMBL" id="CP037968">
    <property type="protein sequence ID" value="QYZ78076.1"/>
    <property type="molecule type" value="Genomic_DNA"/>
</dbReference>